<comment type="similarity">
    <text evidence="2">Belongs to the NAD(P)-dependent epimerase/dehydratase family. Dihydroflavonol-4-reductase subfamily.</text>
</comment>
<dbReference type="OrthoDB" id="2735536at2759"/>
<sequence>MASPSEQTLLITGANGFLAGHVIKEALEQGYNVRGTVRSPESAKMVGDLFAEYAERFSVFIIRDLTRKENYETALIGASKPITGVLSVAAPFTLKVEDNCRQLLDPAIQCAMAMLEAVNLYGPSVQRVVATSSFTAIIDLSKGFRPGHVYSEEDWNPMTYAEAANADVVSAYCASKALAEKAIWDWMEREEHAFSLATINPPLIFGPHIGGITDLKHLNESTAVLWSLLDAKEVPPTDFAGFVDVRVAAKAHIEAYKRPEAGGHRFLVASPFNYQAAVDALREDIPELVNRIPEGTKGINISDTVYSVSGKKAERILGTNYMPLRESLRDSFLELLEAERKLV</sequence>
<comment type="caution">
    <text evidence="4">The sequence shown here is derived from an EMBL/GenBank/DDBJ whole genome shotgun (WGS) entry which is preliminary data.</text>
</comment>
<accession>A0A1T3CIF3</accession>
<evidence type="ECO:0000256" key="2">
    <source>
        <dbReference type="ARBA" id="ARBA00023445"/>
    </source>
</evidence>
<name>A0A1T3CIF3_9HYPO</name>
<dbReference type="InterPro" id="IPR036291">
    <property type="entry name" value="NAD(P)-bd_dom_sf"/>
</dbReference>
<proteinExistence type="inferred from homology"/>
<evidence type="ECO:0000256" key="1">
    <source>
        <dbReference type="ARBA" id="ARBA00023002"/>
    </source>
</evidence>
<dbReference type="Proteomes" id="UP000191004">
    <property type="component" value="Unassembled WGS sequence"/>
</dbReference>
<evidence type="ECO:0000259" key="3">
    <source>
        <dbReference type="Pfam" id="PF01370"/>
    </source>
</evidence>
<reference evidence="4 5" key="1">
    <citation type="submission" date="2016-04" db="EMBL/GenBank/DDBJ databases">
        <title>Multiple horizontal gene transfer events from other fungi enriched the ability of the initially mycotrophic fungus Trichoderma (Ascomycota) to feed on dead plant biomass.</title>
        <authorList>
            <person name="Atanasova L."/>
            <person name="Chenthamara K."/>
            <person name="Zhang J."/>
            <person name="Grujic M."/>
            <person name="Henrissat B."/>
            <person name="Kuo A."/>
            <person name="Aertz A."/>
            <person name="Salamov A."/>
            <person name="Lipzen A."/>
            <person name="Labutti K."/>
            <person name="Barry K."/>
            <person name="Miao Y."/>
            <person name="Rahimi M.J."/>
            <person name="Shen Q."/>
            <person name="Grigoriev I.V."/>
            <person name="Kubicek C.P."/>
            <person name="Druzhinina I.S."/>
        </authorList>
    </citation>
    <scope>NUCLEOTIDE SEQUENCE [LARGE SCALE GENOMIC DNA]</scope>
    <source>
        <strain evidence="4 5">NJAU 4742</strain>
    </source>
</reference>
<protein>
    <recommendedName>
        <fullName evidence="3">NAD-dependent epimerase/dehydratase domain-containing protein</fullName>
    </recommendedName>
</protein>
<dbReference type="SUPFAM" id="SSF51735">
    <property type="entry name" value="NAD(P)-binding Rossmann-fold domains"/>
    <property type="match status" value="1"/>
</dbReference>
<dbReference type="Pfam" id="PF01370">
    <property type="entry name" value="Epimerase"/>
    <property type="match status" value="1"/>
</dbReference>
<feature type="domain" description="NAD-dependent epimerase/dehydratase" evidence="3">
    <location>
        <begin position="10"/>
        <end position="212"/>
    </location>
</feature>
<gene>
    <name evidence="4" type="ORF">A0O28_0008620</name>
</gene>
<dbReference type="AlphaFoldDB" id="A0A1T3CIF3"/>
<organism evidence="4 5">
    <name type="scientific">Trichoderma guizhouense</name>
    <dbReference type="NCBI Taxonomy" id="1491466"/>
    <lineage>
        <taxon>Eukaryota</taxon>
        <taxon>Fungi</taxon>
        <taxon>Dikarya</taxon>
        <taxon>Ascomycota</taxon>
        <taxon>Pezizomycotina</taxon>
        <taxon>Sordariomycetes</taxon>
        <taxon>Hypocreomycetidae</taxon>
        <taxon>Hypocreales</taxon>
        <taxon>Hypocreaceae</taxon>
        <taxon>Trichoderma</taxon>
    </lineage>
</organism>
<dbReference type="InterPro" id="IPR050425">
    <property type="entry name" value="NAD(P)_dehydrat-like"/>
</dbReference>
<dbReference type="GO" id="GO:0016616">
    <property type="term" value="F:oxidoreductase activity, acting on the CH-OH group of donors, NAD or NADP as acceptor"/>
    <property type="evidence" value="ECO:0007669"/>
    <property type="project" value="TreeGrafter"/>
</dbReference>
<evidence type="ECO:0000313" key="4">
    <source>
        <dbReference type="EMBL" id="OPB40781.1"/>
    </source>
</evidence>
<dbReference type="PANTHER" id="PTHR10366:SF564">
    <property type="entry name" value="STEROL-4-ALPHA-CARBOXYLATE 3-DEHYDROGENASE, DECARBOXYLATING"/>
    <property type="match status" value="1"/>
</dbReference>
<dbReference type="Gene3D" id="3.40.50.720">
    <property type="entry name" value="NAD(P)-binding Rossmann-like Domain"/>
    <property type="match status" value="1"/>
</dbReference>
<keyword evidence="5" id="KW-1185">Reference proteome</keyword>
<dbReference type="InterPro" id="IPR001509">
    <property type="entry name" value="Epimerase_deHydtase"/>
</dbReference>
<keyword evidence="1" id="KW-0560">Oxidoreductase</keyword>
<dbReference type="EMBL" id="LVVK01000017">
    <property type="protein sequence ID" value="OPB40781.1"/>
    <property type="molecule type" value="Genomic_DNA"/>
</dbReference>
<dbReference type="PANTHER" id="PTHR10366">
    <property type="entry name" value="NAD DEPENDENT EPIMERASE/DEHYDRATASE"/>
    <property type="match status" value="1"/>
</dbReference>
<evidence type="ECO:0000313" key="5">
    <source>
        <dbReference type="Proteomes" id="UP000191004"/>
    </source>
</evidence>